<name>A0A286FB50_9BACT</name>
<proteinExistence type="predicted"/>
<dbReference type="EMBL" id="OCNH01000001">
    <property type="protein sequence ID" value="SOD80455.1"/>
    <property type="molecule type" value="Genomic_DNA"/>
</dbReference>
<sequence>MLELTALTAFIGYILYLRYYADQRSKAEIEADRLRDGITLFQNDHYSEALAYFNDVIRTKPDSSVAYLYRARIYRSLGDTKAALDDLSRGKSYDDTLAELHSESGQIHYQAHDYVTAFQDFDKAIFHSHGEAAEPYRWRGLTRQQLRQNLDAQQDLDKASQLEAEGRSRALIQPPGKRAFIDRQLVLNAGVTFMSGLILLYIIKKSPVIHWPYLWAAASAVGLGFLEPRKGWMLALLQAFVILAGYYGLVGPDPVSTHQEVEVFSLFGSVGLTFAGSLIGSVLRKAYAA</sequence>
<organism evidence="4 5">
    <name type="scientific">Spirosoma fluviale</name>
    <dbReference type="NCBI Taxonomy" id="1597977"/>
    <lineage>
        <taxon>Bacteria</taxon>
        <taxon>Pseudomonadati</taxon>
        <taxon>Bacteroidota</taxon>
        <taxon>Cytophagia</taxon>
        <taxon>Cytophagales</taxon>
        <taxon>Cytophagaceae</taxon>
        <taxon>Spirosoma</taxon>
    </lineage>
</organism>
<dbReference type="Proteomes" id="UP000219452">
    <property type="component" value="Unassembled WGS sequence"/>
</dbReference>
<keyword evidence="1" id="KW-0677">Repeat</keyword>
<dbReference type="AlphaFoldDB" id="A0A286FB50"/>
<feature type="transmembrane region" description="Helical" evidence="3">
    <location>
        <begin position="209"/>
        <end position="226"/>
    </location>
</feature>
<feature type="transmembrane region" description="Helical" evidence="3">
    <location>
        <begin position="263"/>
        <end position="283"/>
    </location>
</feature>
<evidence type="ECO:0000256" key="2">
    <source>
        <dbReference type="ARBA" id="ARBA00022803"/>
    </source>
</evidence>
<keyword evidence="3" id="KW-1133">Transmembrane helix</keyword>
<protein>
    <submittedName>
        <fullName evidence="4">Uncharacterized protein</fullName>
    </submittedName>
</protein>
<dbReference type="InterPro" id="IPR019734">
    <property type="entry name" value="TPR_rpt"/>
</dbReference>
<dbReference type="SUPFAM" id="SSF48452">
    <property type="entry name" value="TPR-like"/>
    <property type="match status" value="1"/>
</dbReference>
<reference evidence="5" key="1">
    <citation type="submission" date="2017-09" db="EMBL/GenBank/DDBJ databases">
        <authorList>
            <person name="Varghese N."/>
            <person name="Submissions S."/>
        </authorList>
    </citation>
    <scope>NUCLEOTIDE SEQUENCE [LARGE SCALE GENOMIC DNA]</scope>
    <source>
        <strain evidence="5">DSM 29961</strain>
    </source>
</reference>
<feature type="transmembrane region" description="Helical" evidence="3">
    <location>
        <begin position="185"/>
        <end position="203"/>
    </location>
</feature>
<dbReference type="SMART" id="SM00028">
    <property type="entry name" value="TPR"/>
    <property type="match status" value="3"/>
</dbReference>
<keyword evidence="3" id="KW-0472">Membrane</keyword>
<evidence type="ECO:0000256" key="1">
    <source>
        <dbReference type="ARBA" id="ARBA00022737"/>
    </source>
</evidence>
<accession>A0A286FB50</accession>
<feature type="transmembrane region" description="Helical" evidence="3">
    <location>
        <begin position="6"/>
        <end position="21"/>
    </location>
</feature>
<keyword evidence="3" id="KW-0812">Transmembrane</keyword>
<dbReference type="InterPro" id="IPR011990">
    <property type="entry name" value="TPR-like_helical_dom_sf"/>
</dbReference>
<evidence type="ECO:0000313" key="5">
    <source>
        <dbReference type="Proteomes" id="UP000219452"/>
    </source>
</evidence>
<feature type="transmembrane region" description="Helical" evidence="3">
    <location>
        <begin position="233"/>
        <end position="251"/>
    </location>
</feature>
<dbReference type="OrthoDB" id="935503at2"/>
<dbReference type="InterPro" id="IPR050498">
    <property type="entry name" value="Ycf3"/>
</dbReference>
<keyword evidence="2" id="KW-0802">TPR repeat</keyword>
<evidence type="ECO:0000313" key="4">
    <source>
        <dbReference type="EMBL" id="SOD80455.1"/>
    </source>
</evidence>
<dbReference type="Gene3D" id="1.25.40.10">
    <property type="entry name" value="Tetratricopeptide repeat domain"/>
    <property type="match status" value="2"/>
</dbReference>
<dbReference type="RefSeq" id="WP_097126028.1">
    <property type="nucleotide sequence ID" value="NZ_OCNH01000001.1"/>
</dbReference>
<gene>
    <name evidence="4" type="ORF">SAMN06269250_1411</name>
</gene>
<keyword evidence="5" id="KW-1185">Reference proteome</keyword>
<evidence type="ECO:0000256" key="3">
    <source>
        <dbReference type="SAM" id="Phobius"/>
    </source>
</evidence>
<dbReference type="PANTHER" id="PTHR44858:SF1">
    <property type="entry name" value="UDP-N-ACETYLGLUCOSAMINE--PEPTIDE N-ACETYLGLUCOSAMINYLTRANSFERASE SPINDLY-RELATED"/>
    <property type="match status" value="1"/>
</dbReference>
<dbReference type="PANTHER" id="PTHR44858">
    <property type="entry name" value="TETRATRICOPEPTIDE REPEAT PROTEIN 6"/>
    <property type="match status" value="1"/>
</dbReference>